<name>A0A6S7BWD8_9BURK</name>
<evidence type="ECO:0000256" key="1">
    <source>
        <dbReference type="SAM" id="MobiDB-lite"/>
    </source>
</evidence>
<sequence length="267" mass="29131">MEYVPSGGAGSTPQSPVPSGTGYQPIFSADGRVCEYALPDTPESHAPPPDDAHAAMNGLRAALLLFRQGSQGIPLSFGYDSPAGVSSWSARAVCAELNLSLDQNRLRLHSGQADESMPDLSYPASLFTLNIPMAWDLLPDAELFRNRHDFAAGLRVRIGPTLVDGRPASHGVLRVAGVHMKIPRGFSQHPMLHARFFSLLQRAQAFKLPVLIMGTDDATDFHWMRAFPNLMFQGELLSSRIGADSLDLMLAMGGDRWRDFKVGSRYP</sequence>
<accession>A0A6S7BWD8</accession>
<organism evidence="2 3">
    <name type="scientific">Achromobacter anxifer</name>
    <dbReference type="NCBI Taxonomy" id="1287737"/>
    <lineage>
        <taxon>Bacteria</taxon>
        <taxon>Pseudomonadati</taxon>
        <taxon>Pseudomonadota</taxon>
        <taxon>Betaproteobacteria</taxon>
        <taxon>Burkholderiales</taxon>
        <taxon>Alcaligenaceae</taxon>
        <taxon>Achromobacter</taxon>
    </lineage>
</organism>
<evidence type="ECO:0000313" key="3">
    <source>
        <dbReference type="Proteomes" id="UP000494117"/>
    </source>
</evidence>
<protein>
    <submittedName>
        <fullName evidence="2">Uncharacterized protein</fullName>
    </submittedName>
</protein>
<dbReference type="RefSeq" id="WP_176088728.1">
    <property type="nucleotide sequence ID" value="NZ_CAHLAR010000003.1"/>
</dbReference>
<gene>
    <name evidence="2" type="ORF">LMG26858_00183</name>
</gene>
<dbReference type="EMBL" id="CADILG010000001">
    <property type="protein sequence ID" value="CAB3820778.1"/>
    <property type="molecule type" value="Genomic_DNA"/>
</dbReference>
<evidence type="ECO:0000313" key="2">
    <source>
        <dbReference type="EMBL" id="CAB3820778.1"/>
    </source>
</evidence>
<feature type="region of interest" description="Disordered" evidence="1">
    <location>
        <begin position="1"/>
        <end position="24"/>
    </location>
</feature>
<feature type="compositionally biased region" description="Polar residues" evidence="1">
    <location>
        <begin position="11"/>
        <end position="22"/>
    </location>
</feature>
<reference evidence="2 3" key="1">
    <citation type="submission" date="2020-04" db="EMBL/GenBank/DDBJ databases">
        <authorList>
            <person name="De Canck E."/>
        </authorList>
    </citation>
    <scope>NUCLEOTIDE SEQUENCE [LARGE SCALE GENOMIC DNA]</scope>
    <source>
        <strain evidence="2 3">LMG 26858</strain>
    </source>
</reference>
<proteinExistence type="predicted"/>
<dbReference type="AlphaFoldDB" id="A0A6S7BWD8"/>
<dbReference type="Proteomes" id="UP000494117">
    <property type="component" value="Unassembled WGS sequence"/>
</dbReference>
<keyword evidence="3" id="KW-1185">Reference proteome</keyword>